<keyword evidence="1" id="KW-0812">Transmembrane</keyword>
<proteinExistence type="predicted"/>
<evidence type="ECO:0000256" key="1">
    <source>
        <dbReference type="SAM" id="Phobius"/>
    </source>
</evidence>
<keyword evidence="1" id="KW-1133">Transmembrane helix</keyword>
<dbReference type="AlphaFoldDB" id="A0A183TZ59"/>
<evidence type="ECO:0000313" key="5">
    <source>
        <dbReference type="WBParaSite" id="TCNE_0000152801-mRNA-1"/>
    </source>
</evidence>
<keyword evidence="1" id="KW-0472">Membrane</keyword>
<dbReference type="EMBL" id="UYWY01001184">
    <property type="protein sequence ID" value="VDM26336.1"/>
    <property type="molecule type" value="Genomic_DNA"/>
</dbReference>
<evidence type="ECO:0000313" key="3">
    <source>
        <dbReference type="EMBL" id="VDM26336.1"/>
    </source>
</evidence>
<reference evidence="5" key="1">
    <citation type="submission" date="2016-06" db="UniProtKB">
        <authorList>
            <consortium name="WormBaseParasite"/>
        </authorList>
    </citation>
    <scope>IDENTIFICATION</scope>
</reference>
<feature type="chain" id="PRO_5044552907" evidence="2">
    <location>
        <begin position="18"/>
        <end position="105"/>
    </location>
</feature>
<feature type="transmembrane region" description="Helical" evidence="1">
    <location>
        <begin position="64"/>
        <end position="85"/>
    </location>
</feature>
<keyword evidence="4" id="KW-1185">Reference proteome</keyword>
<reference evidence="3 4" key="2">
    <citation type="submission" date="2018-11" db="EMBL/GenBank/DDBJ databases">
        <authorList>
            <consortium name="Pathogen Informatics"/>
        </authorList>
    </citation>
    <scope>NUCLEOTIDE SEQUENCE [LARGE SCALE GENOMIC DNA]</scope>
</reference>
<sequence>MTLKVVVVCALIAVVKCGILDDVKGAASDVGEFFTNKFNDFRSLFPNNESVCFRLLQFLPKLQFSAFILLSPTIATIALFQFLYYRLFFYNNQKIIGISPFDWSI</sequence>
<evidence type="ECO:0000313" key="4">
    <source>
        <dbReference type="Proteomes" id="UP000050794"/>
    </source>
</evidence>
<dbReference type="Proteomes" id="UP000050794">
    <property type="component" value="Unassembled WGS sequence"/>
</dbReference>
<accession>A0A183TZ59</accession>
<keyword evidence="2" id="KW-0732">Signal</keyword>
<organism evidence="4 5">
    <name type="scientific">Toxocara canis</name>
    <name type="common">Canine roundworm</name>
    <dbReference type="NCBI Taxonomy" id="6265"/>
    <lineage>
        <taxon>Eukaryota</taxon>
        <taxon>Metazoa</taxon>
        <taxon>Ecdysozoa</taxon>
        <taxon>Nematoda</taxon>
        <taxon>Chromadorea</taxon>
        <taxon>Rhabditida</taxon>
        <taxon>Spirurina</taxon>
        <taxon>Ascaridomorpha</taxon>
        <taxon>Ascaridoidea</taxon>
        <taxon>Toxocaridae</taxon>
        <taxon>Toxocara</taxon>
    </lineage>
</organism>
<dbReference type="WBParaSite" id="TCNE_0000152801-mRNA-1">
    <property type="protein sequence ID" value="TCNE_0000152801-mRNA-1"/>
    <property type="gene ID" value="TCNE_0000152801"/>
</dbReference>
<gene>
    <name evidence="3" type="ORF">TCNE_LOCUS1529</name>
</gene>
<name>A0A183TZ59_TOXCA</name>
<evidence type="ECO:0000256" key="2">
    <source>
        <dbReference type="SAM" id="SignalP"/>
    </source>
</evidence>
<feature type="signal peptide" evidence="2">
    <location>
        <begin position="1"/>
        <end position="17"/>
    </location>
</feature>
<protein>
    <submittedName>
        <fullName evidence="3 5">Uncharacterized protein</fullName>
    </submittedName>
</protein>